<dbReference type="EMBL" id="CP053979">
    <property type="protein sequence ID" value="QKH22910.1"/>
    <property type="molecule type" value="Genomic_DNA"/>
</dbReference>
<reference evidence="1 4" key="1">
    <citation type="journal article" date="2015" name="Genome Announc.">
        <title>Complete genome sequences for 35 biothreat assay-relevant bacillus species.</title>
        <authorList>
            <person name="Johnson S.L."/>
            <person name="Daligault H.E."/>
            <person name="Davenport K.W."/>
            <person name="Jaissle J."/>
            <person name="Frey K.G."/>
            <person name="Ladner J.T."/>
            <person name="Broomall S.M."/>
            <person name="Bishop-Lilly K.A."/>
            <person name="Bruce D.C."/>
            <person name="Gibbons H.S."/>
            <person name="Coyne S.R."/>
            <person name="Lo C.C."/>
            <person name="Meincke L."/>
            <person name="Munk A.C."/>
            <person name="Koroleva G.I."/>
            <person name="Rosenzweig C.N."/>
            <person name="Palacios G.F."/>
            <person name="Redden C.L."/>
            <person name="Minogue T.D."/>
            <person name="Chain P.S."/>
        </authorList>
    </citation>
    <scope>NUCLEOTIDE SEQUENCE [LARGE SCALE GENOMIC DNA]</scope>
    <source>
        <strain evidence="1 4">HD1011</strain>
        <plasmid evidence="1 4">2</plasmid>
    </source>
</reference>
<evidence type="ECO:0000313" key="5">
    <source>
        <dbReference type="Proteomes" id="UP000501107"/>
    </source>
</evidence>
<evidence type="ECO:0000313" key="4">
    <source>
        <dbReference type="Proteomes" id="UP000031876"/>
    </source>
</evidence>
<organism evidence="3 5">
    <name type="scientific">Bacillus thuringiensis</name>
    <dbReference type="NCBI Taxonomy" id="1428"/>
    <lineage>
        <taxon>Bacteria</taxon>
        <taxon>Bacillati</taxon>
        <taxon>Bacillota</taxon>
        <taxon>Bacilli</taxon>
        <taxon>Bacillales</taxon>
        <taxon>Bacillaceae</taxon>
        <taxon>Bacillus</taxon>
        <taxon>Bacillus cereus group</taxon>
    </lineage>
</organism>
<dbReference type="AlphaFoldDB" id="A0A0B5NIW8"/>
<gene>
    <name evidence="1" type="ORF">BF38_6086</name>
    <name evidence="2" type="ORF">FO599_00520</name>
    <name evidence="3" type="ORF">FOC89_02715</name>
</gene>
<reference evidence="2" key="2">
    <citation type="submission" date="2019-07" db="EMBL/GenBank/DDBJ databases">
        <title>Phylogenomic Reclassification of ATCC Bacillus Strains and Various Taxa within the Genus Bacillus.</title>
        <authorList>
            <person name="Riojas M.A."/>
            <person name="Frank A.M."/>
            <person name="Fenn S.L."/>
            <person name="King S.P."/>
            <person name="Brower S.M."/>
            <person name="Hazbon M.H."/>
        </authorList>
    </citation>
    <scope>NUCLEOTIDE SEQUENCE</scope>
    <source>
        <strain evidence="2">ATCC 35646</strain>
    </source>
</reference>
<dbReference type="Proteomes" id="UP001181533">
    <property type="component" value="Unassembled WGS sequence"/>
</dbReference>
<protein>
    <submittedName>
        <fullName evidence="3">Uncharacterized protein</fullName>
    </submittedName>
</protein>
<dbReference type="Proteomes" id="UP000501107">
    <property type="component" value="Plasmid unnamed3"/>
</dbReference>
<geneLocation type="plasmid" evidence="1 4">
    <name>2</name>
</geneLocation>
<proteinExistence type="predicted"/>
<evidence type="ECO:0000313" key="3">
    <source>
        <dbReference type="EMBL" id="QKH22910.1"/>
    </source>
</evidence>
<evidence type="ECO:0000313" key="2">
    <source>
        <dbReference type="EMBL" id="MDR4174612.1"/>
    </source>
</evidence>
<dbReference type="EMBL" id="VKQN01000001">
    <property type="protein sequence ID" value="MDR4174612.1"/>
    <property type="molecule type" value="Genomic_DNA"/>
</dbReference>
<dbReference type="EMBL" id="CP009334">
    <property type="protein sequence ID" value="AJG73916.1"/>
    <property type="molecule type" value="Genomic_DNA"/>
</dbReference>
<evidence type="ECO:0000313" key="1">
    <source>
        <dbReference type="EMBL" id="AJG73916.1"/>
    </source>
</evidence>
<reference evidence="3 5" key="3">
    <citation type="submission" date="2020-05" db="EMBL/GenBank/DDBJ databases">
        <title>FDA dAtabase for Regulatory Grade micrObial Sequences (FDA-ARGOS): Supporting development and validation of Infectious Disease Dx tests.</title>
        <authorList>
            <person name="Nelson B."/>
            <person name="Plummer A."/>
            <person name="Tallon L."/>
            <person name="Sadzewicz L."/>
            <person name="Zhao X."/>
            <person name="Vavikolanu K."/>
            <person name="Mehta A."/>
            <person name="Aluvathingal J."/>
            <person name="Nadendla S."/>
            <person name="Myers T."/>
            <person name="Yan Y."/>
            <person name="Sichtig H."/>
        </authorList>
    </citation>
    <scope>NUCLEOTIDE SEQUENCE [LARGE SCALE GENOMIC DNA]</scope>
    <source>
        <strain evidence="3 5">FDAARGOS_795</strain>
        <plasmid evidence="3 5">unnamed3</plasmid>
    </source>
</reference>
<dbReference type="KEGG" id="btw:BF38_6086"/>
<dbReference type="Proteomes" id="UP000031876">
    <property type="component" value="Plasmid 2"/>
</dbReference>
<dbReference type="RefSeq" id="WP_001285365.1">
    <property type="nucleotide sequence ID" value="NZ_CP009334.1"/>
</dbReference>
<name>A0A0B5NIW8_BACTU</name>
<sequence>MSDSVILKPKETMVQLKKDHEVLGEEDTLFCVLGTAFNIKTDESNILLAKIVENDGIADISEEFFTVEGVVWLESYFDIVQNTTFLEHQIKSIRRNTEMKYSRHDDFY</sequence>
<geneLocation type="plasmid" evidence="3 5">
    <name>unnamed3</name>
</geneLocation>
<accession>A0A0B5NIW8</accession>
<keyword evidence="3" id="KW-0614">Plasmid</keyword>